<keyword evidence="13" id="KW-1185">Reference proteome</keyword>
<evidence type="ECO:0000256" key="8">
    <source>
        <dbReference type="ARBA" id="ARBA00031306"/>
    </source>
</evidence>
<dbReference type="Pfam" id="PF02424">
    <property type="entry name" value="ApbE"/>
    <property type="match status" value="1"/>
</dbReference>
<dbReference type="PANTHER" id="PTHR30040">
    <property type="entry name" value="THIAMINE BIOSYNTHESIS LIPOPROTEIN APBE"/>
    <property type="match status" value="1"/>
</dbReference>
<organism evidence="12 13">
    <name type="scientific">Trichloromonas acetexigens</name>
    <dbReference type="NCBI Taxonomy" id="38815"/>
    <lineage>
        <taxon>Bacteria</taxon>
        <taxon>Pseudomonadati</taxon>
        <taxon>Thermodesulfobacteriota</taxon>
        <taxon>Desulfuromonadia</taxon>
        <taxon>Desulfuromonadales</taxon>
        <taxon>Trichloromonadaceae</taxon>
        <taxon>Trichloromonas</taxon>
    </lineage>
</organism>
<protein>
    <recommendedName>
        <fullName evidence="2 10">FAD:protein FMN transferase</fullName>
        <ecNumber evidence="1 10">2.7.1.180</ecNumber>
    </recommendedName>
    <alternativeName>
        <fullName evidence="8 10">Flavin transferase</fullName>
    </alternativeName>
</protein>
<dbReference type="PIRSF" id="PIRSF006268">
    <property type="entry name" value="ApbE"/>
    <property type="match status" value="1"/>
</dbReference>
<evidence type="ECO:0000256" key="2">
    <source>
        <dbReference type="ARBA" id="ARBA00016337"/>
    </source>
</evidence>
<evidence type="ECO:0000256" key="10">
    <source>
        <dbReference type="PIRNR" id="PIRNR006268"/>
    </source>
</evidence>
<sequence>MSRSRLFALLLAIALAALALFGRGGGDSGEFRRARVLMGTVVEITLLDGGAASDAEAAMEAAFSAMAEVEASMSAHRDDSEVARLNAAAEPVEVSAATAEVLELGLRVATASGGAFDLTLGRLKALWGFDGDAPRVPSDPEIAAALQGIGPASLRLAGRRVTKGDAALRVDLGAIAKGYAVDRAVAALRAAGIRHASVNAGGDLRLLGDHGGRPWRIGIQHPRDPQGVLVTLELADAAVVTSGDYERFFEVEGVRYHHILDPRDGRPADACQSVTVVAASAAEADALATAAFVLGPEAGRRLVESRGGLALFVAADGEVSLSEDLKDRVRRP</sequence>
<dbReference type="Gene3D" id="3.10.520.10">
    <property type="entry name" value="ApbE-like domains"/>
    <property type="match status" value="1"/>
</dbReference>
<dbReference type="OrthoDB" id="9778595at2"/>
<dbReference type="SUPFAM" id="SSF143631">
    <property type="entry name" value="ApbE-like"/>
    <property type="match status" value="1"/>
</dbReference>
<evidence type="ECO:0000256" key="6">
    <source>
        <dbReference type="ARBA" id="ARBA00022827"/>
    </source>
</evidence>
<proteinExistence type="inferred from homology"/>
<dbReference type="InterPro" id="IPR024932">
    <property type="entry name" value="ApbE"/>
</dbReference>
<evidence type="ECO:0000256" key="11">
    <source>
        <dbReference type="PIRSR" id="PIRSR006268-2"/>
    </source>
</evidence>
<dbReference type="InterPro" id="IPR003374">
    <property type="entry name" value="ApbE-like_sf"/>
</dbReference>
<dbReference type="PANTHER" id="PTHR30040:SF2">
    <property type="entry name" value="FAD:PROTEIN FMN TRANSFERASE"/>
    <property type="match status" value="1"/>
</dbReference>
<comment type="caution">
    <text evidence="12">The sequence shown here is derived from an EMBL/GenBank/DDBJ whole genome shotgun (WGS) entry which is preliminary data.</text>
</comment>
<keyword evidence="6 10" id="KW-0274">FAD</keyword>
<feature type="binding site" evidence="11">
    <location>
        <position position="174"/>
    </location>
    <ligand>
        <name>Mg(2+)</name>
        <dbReference type="ChEBI" id="CHEBI:18420"/>
    </ligand>
</feature>
<dbReference type="Proteomes" id="UP000317155">
    <property type="component" value="Unassembled WGS sequence"/>
</dbReference>
<dbReference type="RefSeq" id="WP_092057585.1">
    <property type="nucleotide sequence ID" value="NZ_FOJJ01000037.1"/>
</dbReference>
<evidence type="ECO:0000256" key="4">
    <source>
        <dbReference type="ARBA" id="ARBA00022679"/>
    </source>
</evidence>
<dbReference type="AlphaFoldDB" id="A0A550JEX8"/>
<accession>A0A550JEX8</accession>
<dbReference type="GO" id="GO:0016740">
    <property type="term" value="F:transferase activity"/>
    <property type="evidence" value="ECO:0007669"/>
    <property type="project" value="UniProtKB-UniRule"/>
</dbReference>
<feature type="binding site" evidence="11">
    <location>
        <position position="285"/>
    </location>
    <ligand>
        <name>Mg(2+)</name>
        <dbReference type="ChEBI" id="CHEBI:18420"/>
    </ligand>
</feature>
<evidence type="ECO:0000313" key="13">
    <source>
        <dbReference type="Proteomes" id="UP000317155"/>
    </source>
</evidence>
<reference evidence="12 13" key="1">
    <citation type="submission" date="2019-07" db="EMBL/GenBank/DDBJ databases">
        <title>Insights of Desulfuromonas acetexigens electromicrobiology.</title>
        <authorList>
            <person name="Katuri K."/>
            <person name="Sapireddy V."/>
            <person name="Shaw D.R."/>
            <person name="Saikaly P."/>
        </authorList>
    </citation>
    <scope>NUCLEOTIDE SEQUENCE [LARGE SCALE GENOMIC DNA]</scope>
    <source>
        <strain evidence="12 13">2873</strain>
    </source>
</reference>
<evidence type="ECO:0000256" key="1">
    <source>
        <dbReference type="ARBA" id="ARBA00011955"/>
    </source>
</evidence>
<comment type="catalytic activity">
    <reaction evidence="9 10">
        <text>L-threonyl-[protein] + FAD = FMN-L-threonyl-[protein] + AMP + H(+)</text>
        <dbReference type="Rhea" id="RHEA:36847"/>
        <dbReference type="Rhea" id="RHEA-COMP:11060"/>
        <dbReference type="Rhea" id="RHEA-COMP:11061"/>
        <dbReference type="ChEBI" id="CHEBI:15378"/>
        <dbReference type="ChEBI" id="CHEBI:30013"/>
        <dbReference type="ChEBI" id="CHEBI:57692"/>
        <dbReference type="ChEBI" id="CHEBI:74257"/>
        <dbReference type="ChEBI" id="CHEBI:456215"/>
        <dbReference type="EC" id="2.7.1.180"/>
    </reaction>
</comment>
<keyword evidence="7 10" id="KW-0460">Magnesium</keyword>
<evidence type="ECO:0000256" key="9">
    <source>
        <dbReference type="ARBA" id="ARBA00048540"/>
    </source>
</evidence>
<dbReference type="GO" id="GO:0046872">
    <property type="term" value="F:metal ion binding"/>
    <property type="evidence" value="ECO:0007669"/>
    <property type="project" value="UniProtKB-UniRule"/>
</dbReference>
<keyword evidence="5 10" id="KW-0479">Metal-binding</keyword>
<evidence type="ECO:0000256" key="3">
    <source>
        <dbReference type="ARBA" id="ARBA00022630"/>
    </source>
</evidence>
<dbReference type="EC" id="2.7.1.180" evidence="1 10"/>
<evidence type="ECO:0000313" key="12">
    <source>
        <dbReference type="EMBL" id="TRO81758.1"/>
    </source>
</evidence>
<keyword evidence="4 10" id="KW-0808">Transferase</keyword>
<evidence type="ECO:0000256" key="7">
    <source>
        <dbReference type="ARBA" id="ARBA00022842"/>
    </source>
</evidence>
<evidence type="ECO:0000256" key="5">
    <source>
        <dbReference type="ARBA" id="ARBA00022723"/>
    </source>
</evidence>
<name>A0A550JEX8_9BACT</name>
<gene>
    <name evidence="12" type="ORF">FL622_08100</name>
</gene>
<keyword evidence="3 10" id="KW-0285">Flavoprotein</keyword>
<comment type="similarity">
    <text evidence="10">Belongs to the ApbE family.</text>
</comment>
<feature type="binding site" evidence="11">
    <location>
        <position position="289"/>
    </location>
    <ligand>
        <name>Mg(2+)</name>
        <dbReference type="ChEBI" id="CHEBI:18420"/>
    </ligand>
</feature>
<dbReference type="EMBL" id="VJVV01000005">
    <property type="protein sequence ID" value="TRO81758.1"/>
    <property type="molecule type" value="Genomic_DNA"/>
</dbReference>
<comment type="cofactor">
    <cofactor evidence="11">
        <name>Mg(2+)</name>
        <dbReference type="ChEBI" id="CHEBI:18420"/>
    </cofactor>
    <cofactor evidence="11">
        <name>Mn(2+)</name>
        <dbReference type="ChEBI" id="CHEBI:29035"/>
    </cofactor>
    <text evidence="11">Magnesium. Can also use manganese.</text>
</comment>